<comment type="caution">
    <text evidence="1">The sequence shown here is derived from an EMBL/GenBank/DDBJ whole genome shotgun (WGS) entry which is preliminary data.</text>
</comment>
<evidence type="ECO:0000313" key="2">
    <source>
        <dbReference type="Proteomes" id="UP000499080"/>
    </source>
</evidence>
<protein>
    <submittedName>
        <fullName evidence="1">Uncharacterized protein</fullName>
    </submittedName>
</protein>
<name>A0A4Y2S2W6_ARAVE</name>
<sequence length="92" mass="9913">MSCCRISKQELASPVGTVMVELWVPPTVILRTSFGKAQAMACDVLLASALEGIAVVSFRIPDAKAGRGDPDLSGFWLWRIKIRGGVALRIRG</sequence>
<keyword evidence="2" id="KW-1185">Reference proteome</keyword>
<reference evidence="1 2" key="1">
    <citation type="journal article" date="2019" name="Sci. Rep.">
        <title>Orb-weaving spider Araneus ventricosus genome elucidates the spidroin gene catalogue.</title>
        <authorList>
            <person name="Kono N."/>
            <person name="Nakamura H."/>
            <person name="Ohtoshi R."/>
            <person name="Moran D.A.P."/>
            <person name="Shinohara A."/>
            <person name="Yoshida Y."/>
            <person name="Fujiwara M."/>
            <person name="Mori M."/>
            <person name="Tomita M."/>
            <person name="Arakawa K."/>
        </authorList>
    </citation>
    <scope>NUCLEOTIDE SEQUENCE [LARGE SCALE GENOMIC DNA]</scope>
</reference>
<dbReference type="Proteomes" id="UP000499080">
    <property type="component" value="Unassembled WGS sequence"/>
</dbReference>
<accession>A0A4Y2S2W6</accession>
<evidence type="ECO:0000313" key="1">
    <source>
        <dbReference type="EMBL" id="GBN82307.1"/>
    </source>
</evidence>
<dbReference type="AlphaFoldDB" id="A0A4Y2S2W6"/>
<gene>
    <name evidence="1" type="ORF">AVEN_45584_1</name>
</gene>
<proteinExistence type="predicted"/>
<dbReference type="EMBL" id="BGPR01019567">
    <property type="protein sequence ID" value="GBN82307.1"/>
    <property type="molecule type" value="Genomic_DNA"/>
</dbReference>
<organism evidence="1 2">
    <name type="scientific">Araneus ventricosus</name>
    <name type="common">Orbweaver spider</name>
    <name type="synonym">Epeira ventricosa</name>
    <dbReference type="NCBI Taxonomy" id="182803"/>
    <lineage>
        <taxon>Eukaryota</taxon>
        <taxon>Metazoa</taxon>
        <taxon>Ecdysozoa</taxon>
        <taxon>Arthropoda</taxon>
        <taxon>Chelicerata</taxon>
        <taxon>Arachnida</taxon>
        <taxon>Araneae</taxon>
        <taxon>Araneomorphae</taxon>
        <taxon>Entelegynae</taxon>
        <taxon>Araneoidea</taxon>
        <taxon>Araneidae</taxon>
        <taxon>Araneus</taxon>
    </lineage>
</organism>